<keyword evidence="3" id="KW-0444">Lipid biosynthesis</keyword>
<evidence type="ECO:0000256" key="2">
    <source>
        <dbReference type="ARBA" id="ARBA00005420"/>
    </source>
</evidence>
<comment type="caution">
    <text evidence="12">The sequence shown here is derived from an EMBL/GenBank/DDBJ whole genome shotgun (WGS) entry which is preliminary data.</text>
</comment>
<protein>
    <recommendedName>
        <fullName evidence="11">Acyltransferase</fullName>
        <ecNumber evidence="11">2.3.1.-</ecNumber>
    </recommendedName>
</protein>
<dbReference type="SUPFAM" id="SSF69593">
    <property type="entry name" value="Glycerol-3-phosphate (1)-acyltransferase"/>
    <property type="match status" value="1"/>
</dbReference>
<gene>
    <name evidence="12" type="ORF">OSTQU699_LOCUS1917</name>
</gene>
<feature type="transmembrane region" description="Helical" evidence="11">
    <location>
        <begin position="20"/>
        <end position="46"/>
    </location>
</feature>
<evidence type="ECO:0000256" key="8">
    <source>
        <dbReference type="ARBA" id="ARBA00023098"/>
    </source>
</evidence>
<dbReference type="CDD" id="cd07987">
    <property type="entry name" value="LPLAT_MGAT-like"/>
    <property type="match status" value="1"/>
</dbReference>
<reference evidence="12" key="1">
    <citation type="submission" date="2020-12" db="EMBL/GenBank/DDBJ databases">
        <authorList>
            <person name="Iha C."/>
        </authorList>
    </citation>
    <scope>NUCLEOTIDE SEQUENCE</scope>
</reference>
<dbReference type="GO" id="GO:0019432">
    <property type="term" value="P:triglyceride biosynthetic process"/>
    <property type="evidence" value="ECO:0007669"/>
    <property type="project" value="TreeGrafter"/>
</dbReference>
<dbReference type="EC" id="2.3.1.-" evidence="11"/>
<dbReference type="Proteomes" id="UP000708148">
    <property type="component" value="Unassembled WGS sequence"/>
</dbReference>
<keyword evidence="8" id="KW-0443">Lipid metabolism</keyword>
<evidence type="ECO:0000256" key="4">
    <source>
        <dbReference type="ARBA" id="ARBA00022679"/>
    </source>
</evidence>
<keyword evidence="4 11" id="KW-0808">Transferase</keyword>
<accession>A0A8S1IQJ9</accession>
<evidence type="ECO:0000256" key="5">
    <source>
        <dbReference type="ARBA" id="ARBA00022692"/>
    </source>
</evidence>
<keyword evidence="13" id="KW-1185">Reference proteome</keyword>
<keyword evidence="9 11" id="KW-0472">Membrane</keyword>
<proteinExistence type="inferred from homology"/>
<evidence type="ECO:0000256" key="3">
    <source>
        <dbReference type="ARBA" id="ARBA00022516"/>
    </source>
</evidence>
<evidence type="ECO:0000256" key="10">
    <source>
        <dbReference type="ARBA" id="ARBA00023315"/>
    </source>
</evidence>
<evidence type="ECO:0000256" key="11">
    <source>
        <dbReference type="RuleBase" id="RU367023"/>
    </source>
</evidence>
<keyword evidence="7 11" id="KW-1133">Transmembrane helix</keyword>
<name>A0A8S1IQJ9_9CHLO</name>
<evidence type="ECO:0000313" key="12">
    <source>
        <dbReference type="EMBL" id="CAD7696556.1"/>
    </source>
</evidence>
<keyword evidence="10" id="KW-0012">Acyltransferase</keyword>
<organism evidence="12 13">
    <name type="scientific">Ostreobium quekettii</name>
    <dbReference type="NCBI Taxonomy" id="121088"/>
    <lineage>
        <taxon>Eukaryota</taxon>
        <taxon>Viridiplantae</taxon>
        <taxon>Chlorophyta</taxon>
        <taxon>core chlorophytes</taxon>
        <taxon>Ulvophyceae</taxon>
        <taxon>TCBD clade</taxon>
        <taxon>Bryopsidales</taxon>
        <taxon>Ostreobineae</taxon>
        <taxon>Ostreobiaceae</taxon>
        <taxon>Ostreobium</taxon>
    </lineage>
</organism>
<dbReference type="OrthoDB" id="264532at2759"/>
<dbReference type="InterPro" id="IPR007130">
    <property type="entry name" value="DAGAT"/>
</dbReference>
<dbReference type="GO" id="GO:0004144">
    <property type="term" value="F:diacylglycerol O-acyltransferase activity"/>
    <property type="evidence" value="ECO:0007669"/>
    <property type="project" value="TreeGrafter"/>
</dbReference>
<dbReference type="AlphaFoldDB" id="A0A8S1IQJ9"/>
<dbReference type="PANTHER" id="PTHR12317:SF63">
    <property type="entry name" value="DIACYLGLYCEROL O-ACYLTRANSFERASE 2"/>
    <property type="match status" value="1"/>
</dbReference>
<dbReference type="EMBL" id="CAJHUC010000500">
    <property type="protein sequence ID" value="CAD7696556.1"/>
    <property type="molecule type" value="Genomic_DNA"/>
</dbReference>
<dbReference type="Pfam" id="PF03982">
    <property type="entry name" value="DAGAT"/>
    <property type="match status" value="1"/>
</dbReference>
<dbReference type="PANTHER" id="PTHR12317">
    <property type="entry name" value="DIACYLGLYCEROL O-ACYLTRANSFERASE"/>
    <property type="match status" value="1"/>
</dbReference>
<evidence type="ECO:0000313" key="13">
    <source>
        <dbReference type="Proteomes" id="UP000708148"/>
    </source>
</evidence>
<comment type="subcellular location">
    <subcellularLocation>
        <location evidence="1 11">Endoplasmic reticulum membrane</location>
        <topology evidence="1 11">Multi-pass membrane protein</topology>
    </subcellularLocation>
</comment>
<sequence length="326" mass="35618">MAKATPRGPRGLLIDIKDMFLVGVWVGTVMFVGAWLLTALACLALFPKTGAVLTTLFVVFMVIPIGKTTPAWGKQLVAASTVACAKFYSLRVIMDDGATLKPEKSYIFGYEPHSALPVVQPLVFSGYSRVAPKALKGVPMLATSMVFWTPLVRHMWWWLGARPVSRQSMSSLLASGQGCSLVPGGVRELEYMKPGSEVAFLRQRHGFVKLAIQHGTPLVPVVAIGQTNAYAIKRIGPPVLPKSLMDSLSRTIGFAPVYLSGHWGTPFPKKTRITVAVGRPIDVPHDDSPSREVVQKFLDAFITSMQDLYDRHKADAGYPNSELRIV</sequence>
<comment type="similarity">
    <text evidence="2 11">Belongs to the diacylglycerol acyltransferase family.</text>
</comment>
<evidence type="ECO:0000256" key="7">
    <source>
        <dbReference type="ARBA" id="ARBA00022989"/>
    </source>
</evidence>
<evidence type="ECO:0000256" key="9">
    <source>
        <dbReference type="ARBA" id="ARBA00023136"/>
    </source>
</evidence>
<feature type="transmembrane region" description="Helical" evidence="11">
    <location>
        <begin position="52"/>
        <end position="69"/>
    </location>
</feature>
<evidence type="ECO:0000256" key="6">
    <source>
        <dbReference type="ARBA" id="ARBA00022824"/>
    </source>
</evidence>
<dbReference type="GO" id="GO:0005789">
    <property type="term" value="C:endoplasmic reticulum membrane"/>
    <property type="evidence" value="ECO:0007669"/>
    <property type="project" value="UniProtKB-SubCell"/>
</dbReference>
<keyword evidence="5 11" id="KW-0812">Transmembrane</keyword>
<evidence type="ECO:0000256" key="1">
    <source>
        <dbReference type="ARBA" id="ARBA00004477"/>
    </source>
</evidence>
<keyword evidence="6 11" id="KW-0256">Endoplasmic reticulum</keyword>